<proteinExistence type="inferred from homology"/>
<evidence type="ECO:0000256" key="5">
    <source>
        <dbReference type="ARBA" id="ARBA00023159"/>
    </source>
</evidence>
<dbReference type="SUPFAM" id="SSF140718">
    <property type="entry name" value="Mediator hinge subcomplex-like"/>
    <property type="match status" value="1"/>
</dbReference>
<dbReference type="AlphaFoldDB" id="G7E7K7"/>
<keyword evidence="4 8" id="KW-0805">Transcription regulation</keyword>
<dbReference type="OrthoDB" id="526653at2759"/>
<evidence type="ECO:0000256" key="7">
    <source>
        <dbReference type="ARBA" id="ARBA00023242"/>
    </source>
</evidence>
<dbReference type="InParanoid" id="G7E7K7"/>
<evidence type="ECO:0000313" key="10">
    <source>
        <dbReference type="Proteomes" id="UP000009131"/>
    </source>
</evidence>
<dbReference type="RefSeq" id="XP_014566991.1">
    <property type="nucleotide sequence ID" value="XM_014711505.1"/>
</dbReference>
<gene>
    <name evidence="9" type="primary">Mo05505</name>
    <name evidence="9" type="ORF">E5Q_05505</name>
</gene>
<organism evidence="9 10">
    <name type="scientific">Mixia osmundae (strain CBS 9802 / IAM 14324 / JCM 22182 / KY 12970)</name>
    <dbReference type="NCBI Taxonomy" id="764103"/>
    <lineage>
        <taxon>Eukaryota</taxon>
        <taxon>Fungi</taxon>
        <taxon>Dikarya</taxon>
        <taxon>Basidiomycota</taxon>
        <taxon>Pucciniomycotina</taxon>
        <taxon>Mixiomycetes</taxon>
        <taxon>Mixiales</taxon>
        <taxon>Mixiaceae</taxon>
        <taxon>Mixia</taxon>
    </lineage>
</organism>
<dbReference type="EMBL" id="BABT02000165">
    <property type="protein sequence ID" value="GAA98817.1"/>
    <property type="molecule type" value="Genomic_DNA"/>
</dbReference>
<comment type="similarity">
    <text evidence="2 8">Belongs to the Mediator complex subunit 21 family.</text>
</comment>
<dbReference type="InterPro" id="IPR037212">
    <property type="entry name" value="Med7/Med21-like"/>
</dbReference>
<dbReference type="GO" id="GO:0003712">
    <property type="term" value="F:transcription coregulator activity"/>
    <property type="evidence" value="ECO:0007669"/>
    <property type="project" value="TreeGrafter"/>
</dbReference>
<evidence type="ECO:0000256" key="1">
    <source>
        <dbReference type="ARBA" id="ARBA00004123"/>
    </source>
</evidence>
<dbReference type="STRING" id="764103.G7E7K7"/>
<dbReference type="GO" id="GO:0006357">
    <property type="term" value="P:regulation of transcription by RNA polymerase II"/>
    <property type="evidence" value="ECO:0007669"/>
    <property type="project" value="TreeGrafter"/>
</dbReference>
<keyword evidence="7 8" id="KW-0539">Nucleus</keyword>
<evidence type="ECO:0000256" key="2">
    <source>
        <dbReference type="ARBA" id="ARBA00005770"/>
    </source>
</evidence>
<dbReference type="PANTHER" id="PTHR13381:SF0">
    <property type="entry name" value="MEDIATOR OF RNA POLYMERASE II TRANSCRIPTION SUBUNIT 21"/>
    <property type="match status" value="1"/>
</dbReference>
<comment type="caution">
    <text evidence="9">The sequence shown here is derived from an EMBL/GenBank/DDBJ whole genome shotgun (WGS) entry which is preliminary data.</text>
</comment>
<evidence type="ECO:0000256" key="4">
    <source>
        <dbReference type="ARBA" id="ARBA00023015"/>
    </source>
</evidence>
<keyword evidence="5 8" id="KW-0010">Activator</keyword>
<reference evidence="9 10" key="2">
    <citation type="journal article" date="2012" name="Open Biol.">
        <title>Characteristics of nucleosomes and linker DNA regions on the genome of the basidiomycete Mixia osmundae revealed by mono- and dinucleosome mapping.</title>
        <authorList>
            <person name="Nishida H."/>
            <person name="Kondo S."/>
            <person name="Matsumoto T."/>
            <person name="Suzuki Y."/>
            <person name="Yoshikawa H."/>
            <person name="Taylor T.D."/>
            <person name="Sugiyama J."/>
        </authorList>
    </citation>
    <scope>NUCLEOTIDE SEQUENCE [LARGE SCALE GENOMIC DNA]</scope>
    <source>
        <strain evidence="10">CBS 9802 / IAM 14324 / JCM 22182 / KY 12970</strain>
    </source>
</reference>
<dbReference type="Gene3D" id="6.10.280.10">
    <property type="entry name" value="Mediator complex, subunit Med21"/>
    <property type="match status" value="1"/>
</dbReference>
<reference evidence="9 10" key="1">
    <citation type="journal article" date="2011" name="J. Gen. Appl. Microbiol.">
        <title>Draft genome sequencing of the enigmatic basidiomycete Mixia osmundae.</title>
        <authorList>
            <person name="Nishida H."/>
            <person name="Nagatsuka Y."/>
            <person name="Sugiyama J."/>
        </authorList>
    </citation>
    <scope>NUCLEOTIDE SEQUENCE [LARGE SCALE GENOMIC DNA]</scope>
    <source>
        <strain evidence="10">CBS 9802 / IAM 14324 / JCM 22182 / KY 12970</strain>
    </source>
</reference>
<name>G7E7K7_MIXOS</name>
<dbReference type="GO" id="GO:0016592">
    <property type="term" value="C:mediator complex"/>
    <property type="evidence" value="ECO:0007669"/>
    <property type="project" value="UniProtKB-UniRule"/>
</dbReference>
<sequence>MDRITQAQDAVDELGDIMRKSLLYLSTKSGFAQSNASIPVTVSLSTVDTAEVLAENRELLVDELVTKAKQLKILIASLPDPVMIDVSDDQLAALSTEAEQVNADFDGALRECGKPDVLITRKRLIGMQNKSSASWRMCSSG</sequence>
<comment type="function">
    <text evidence="8">Component of the Mediator complex, a coactivator involved in the regulated transcription of nearly all RNA polymerase II-dependent genes. Mediator functions as a bridge to convey information from gene-specific regulatory proteins to the basal RNA polymerase II transcription machinery. Mediator is recruited to promoters by direct interactions with regulatory proteins and serves as a scaffold for the assembly of a functional preinitiation complex with RNA polymerase II and the general transcription factors.</text>
</comment>
<evidence type="ECO:0000313" key="9">
    <source>
        <dbReference type="EMBL" id="GAA98817.1"/>
    </source>
</evidence>
<comment type="subunit">
    <text evidence="8">Component of the Mediator complex.</text>
</comment>
<dbReference type="eggNOG" id="ENOG502SB5Q">
    <property type="taxonomic scope" value="Eukaryota"/>
</dbReference>
<dbReference type="OMA" id="SASWRMC"/>
<keyword evidence="10" id="KW-1185">Reference proteome</keyword>
<evidence type="ECO:0000256" key="8">
    <source>
        <dbReference type="RuleBase" id="RU366036"/>
    </source>
</evidence>
<dbReference type="PANTHER" id="PTHR13381">
    <property type="entry name" value="RNA POLYMERASE II HOLOENZYME COMPONENT SRB7"/>
    <property type="match status" value="1"/>
</dbReference>
<evidence type="ECO:0000256" key="6">
    <source>
        <dbReference type="ARBA" id="ARBA00023163"/>
    </source>
</evidence>
<evidence type="ECO:0000256" key="3">
    <source>
        <dbReference type="ARBA" id="ARBA00019691"/>
    </source>
</evidence>
<protein>
    <recommendedName>
        <fullName evidence="3 8">Mediator of RNA polymerase II transcription subunit 21</fullName>
    </recommendedName>
</protein>
<comment type="subcellular location">
    <subcellularLocation>
        <location evidence="1 8">Nucleus</location>
    </subcellularLocation>
</comment>
<dbReference type="HOGENOM" id="CLU_1825761_0_0_1"/>
<dbReference type="Pfam" id="PF11221">
    <property type="entry name" value="Med21"/>
    <property type="match status" value="1"/>
</dbReference>
<dbReference type="InterPro" id="IPR021384">
    <property type="entry name" value="Mediator_Med21"/>
</dbReference>
<accession>G7E7K7</accession>
<dbReference type="Proteomes" id="UP000009131">
    <property type="component" value="Unassembled WGS sequence"/>
</dbReference>
<keyword evidence="6 8" id="KW-0804">Transcription</keyword>